<dbReference type="Proteomes" id="UP000799439">
    <property type="component" value="Unassembled WGS sequence"/>
</dbReference>
<keyword evidence="1" id="KW-0472">Membrane</keyword>
<reference evidence="2" key="1">
    <citation type="journal article" date="2020" name="Stud. Mycol.">
        <title>101 Dothideomycetes genomes: a test case for predicting lifestyles and emergence of pathogens.</title>
        <authorList>
            <person name="Haridas S."/>
            <person name="Albert R."/>
            <person name="Binder M."/>
            <person name="Bloem J."/>
            <person name="Labutti K."/>
            <person name="Salamov A."/>
            <person name="Andreopoulos B."/>
            <person name="Baker S."/>
            <person name="Barry K."/>
            <person name="Bills G."/>
            <person name="Bluhm B."/>
            <person name="Cannon C."/>
            <person name="Castanera R."/>
            <person name="Culley D."/>
            <person name="Daum C."/>
            <person name="Ezra D."/>
            <person name="Gonzalez J."/>
            <person name="Henrissat B."/>
            <person name="Kuo A."/>
            <person name="Liang C."/>
            <person name="Lipzen A."/>
            <person name="Lutzoni F."/>
            <person name="Magnuson J."/>
            <person name="Mondo S."/>
            <person name="Nolan M."/>
            <person name="Ohm R."/>
            <person name="Pangilinan J."/>
            <person name="Park H.-J."/>
            <person name="Ramirez L."/>
            <person name="Alfaro M."/>
            <person name="Sun H."/>
            <person name="Tritt A."/>
            <person name="Yoshinaga Y."/>
            <person name="Zwiers L.-H."/>
            <person name="Turgeon B."/>
            <person name="Goodwin S."/>
            <person name="Spatafora J."/>
            <person name="Crous P."/>
            <person name="Grigoriev I."/>
        </authorList>
    </citation>
    <scope>NUCLEOTIDE SEQUENCE</scope>
    <source>
        <strain evidence="2">CBS 260.36</strain>
    </source>
</reference>
<comment type="caution">
    <text evidence="2">The sequence shown here is derived from an EMBL/GenBank/DDBJ whole genome shotgun (WGS) entry which is preliminary data.</text>
</comment>
<keyword evidence="1" id="KW-1133">Transmembrane helix</keyword>
<protein>
    <recommendedName>
        <fullName evidence="4">DUF4267 domain-containing protein</fullName>
    </recommendedName>
</protein>
<evidence type="ECO:0000313" key="2">
    <source>
        <dbReference type="EMBL" id="KAF2148986.1"/>
    </source>
</evidence>
<sequence>MTFLRHTILLRRILVVLSICIATLLLKVGLYGIYDPAGYGFSLGLPFSNGPLRMTAIRNTVCGAGVLLTLYVEDRKQAGQLLVLEMWTSLIDITLCWLNAGTLWAVLAHSGAGAIKGAVGWALQRTGKDSSGGQQDLREE</sequence>
<keyword evidence="3" id="KW-1185">Reference proteome</keyword>
<dbReference type="InterPro" id="IPR025363">
    <property type="entry name" value="DUF4267"/>
</dbReference>
<feature type="transmembrane region" description="Helical" evidence="1">
    <location>
        <begin position="12"/>
        <end position="34"/>
    </location>
</feature>
<accession>A0A9P4IV37</accession>
<organism evidence="2 3">
    <name type="scientific">Myriangium duriaei CBS 260.36</name>
    <dbReference type="NCBI Taxonomy" id="1168546"/>
    <lineage>
        <taxon>Eukaryota</taxon>
        <taxon>Fungi</taxon>
        <taxon>Dikarya</taxon>
        <taxon>Ascomycota</taxon>
        <taxon>Pezizomycotina</taxon>
        <taxon>Dothideomycetes</taxon>
        <taxon>Dothideomycetidae</taxon>
        <taxon>Myriangiales</taxon>
        <taxon>Myriangiaceae</taxon>
        <taxon>Myriangium</taxon>
    </lineage>
</organism>
<gene>
    <name evidence="2" type="ORF">K461DRAFT_282465</name>
</gene>
<dbReference type="EMBL" id="ML996092">
    <property type="protein sequence ID" value="KAF2148986.1"/>
    <property type="molecule type" value="Genomic_DNA"/>
</dbReference>
<dbReference type="AlphaFoldDB" id="A0A9P4IV37"/>
<dbReference type="Pfam" id="PF14087">
    <property type="entry name" value="DUF4267"/>
    <property type="match status" value="1"/>
</dbReference>
<evidence type="ECO:0000313" key="3">
    <source>
        <dbReference type="Proteomes" id="UP000799439"/>
    </source>
</evidence>
<keyword evidence="1" id="KW-0812">Transmembrane</keyword>
<evidence type="ECO:0008006" key="4">
    <source>
        <dbReference type="Google" id="ProtNLM"/>
    </source>
</evidence>
<proteinExistence type="predicted"/>
<evidence type="ECO:0000256" key="1">
    <source>
        <dbReference type="SAM" id="Phobius"/>
    </source>
</evidence>
<feature type="transmembrane region" description="Helical" evidence="1">
    <location>
        <begin position="54"/>
        <end position="72"/>
    </location>
</feature>
<name>A0A9P4IV37_9PEZI</name>